<reference evidence="1 2" key="1">
    <citation type="submission" date="2024-06" db="EMBL/GenBank/DDBJ databases">
        <title>Sorghum-associated microbial communities from plants grown in Nebraska, USA.</title>
        <authorList>
            <person name="Schachtman D."/>
        </authorList>
    </citation>
    <scope>NUCLEOTIDE SEQUENCE [LARGE SCALE GENOMIC DNA]</scope>
    <source>
        <strain evidence="1 2">1288</strain>
    </source>
</reference>
<name>A0ABV2KDH9_SPOPS</name>
<evidence type="ECO:0000313" key="1">
    <source>
        <dbReference type="EMBL" id="MET3659142.1"/>
    </source>
</evidence>
<dbReference type="RefSeq" id="WP_354314659.1">
    <property type="nucleotide sequence ID" value="NZ_JBEPME010000008.1"/>
</dbReference>
<dbReference type="EMBL" id="JBEPME010000008">
    <property type="protein sequence ID" value="MET3659142.1"/>
    <property type="molecule type" value="Genomic_DNA"/>
</dbReference>
<accession>A0ABV2KDH9</accession>
<dbReference type="Proteomes" id="UP001549104">
    <property type="component" value="Unassembled WGS sequence"/>
</dbReference>
<organism evidence="1 2">
    <name type="scientific">Sporosarcina psychrophila</name>
    <name type="common">Bacillus psychrophilus</name>
    <dbReference type="NCBI Taxonomy" id="1476"/>
    <lineage>
        <taxon>Bacteria</taxon>
        <taxon>Bacillati</taxon>
        <taxon>Bacillota</taxon>
        <taxon>Bacilli</taxon>
        <taxon>Bacillales</taxon>
        <taxon>Caryophanaceae</taxon>
        <taxon>Sporosarcina</taxon>
    </lineage>
</organism>
<keyword evidence="2" id="KW-1185">Reference proteome</keyword>
<proteinExistence type="predicted"/>
<sequence length="68" mass="7882">MKKRNQIDSALLNDILRVTNQAKPQTILSTQSAIDEFHRFKMAKDFSEWTISSYAKETKTFNLSLFAL</sequence>
<gene>
    <name evidence="1" type="ORF">ABIC55_004262</name>
</gene>
<evidence type="ECO:0000313" key="2">
    <source>
        <dbReference type="Proteomes" id="UP001549104"/>
    </source>
</evidence>
<protein>
    <submittedName>
        <fullName evidence="1">Uncharacterized protein</fullName>
    </submittedName>
</protein>
<comment type="caution">
    <text evidence="1">The sequence shown here is derived from an EMBL/GenBank/DDBJ whole genome shotgun (WGS) entry which is preliminary data.</text>
</comment>